<dbReference type="Proteomes" id="UP000005699">
    <property type="component" value="Unassembled WGS sequence"/>
</dbReference>
<protein>
    <recommendedName>
        <fullName evidence="3">PD-(D/E)XK endonuclease-like domain-containing protein</fullName>
    </recommendedName>
</protein>
<evidence type="ECO:0000313" key="2">
    <source>
        <dbReference type="Proteomes" id="UP000005699"/>
    </source>
</evidence>
<name>E8JNV7_STREI</name>
<comment type="caution">
    <text evidence="1">The sequence shown here is derived from an EMBL/GenBank/DDBJ whole genome shotgun (WGS) entry which is preliminary data.</text>
</comment>
<gene>
    <name evidence="1" type="ORF">HMPREF0819_0680</name>
</gene>
<dbReference type="RefSeq" id="WP_004232187.1">
    <property type="nucleotide sequence ID" value="NZ_GL698429.1"/>
</dbReference>
<proteinExistence type="predicted"/>
<dbReference type="AlphaFoldDB" id="E8JNV7"/>
<evidence type="ECO:0000313" key="1">
    <source>
        <dbReference type="EMBL" id="EFW89117.1"/>
    </source>
</evidence>
<organism evidence="1 2">
    <name type="scientific">Streptococcus equinus ATCC 9812</name>
    <dbReference type="NCBI Taxonomy" id="525379"/>
    <lineage>
        <taxon>Bacteria</taxon>
        <taxon>Bacillati</taxon>
        <taxon>Bacillota</taxon>
        <taxon>Bacilli</taxon>
        <taxon>Lactobacillales</taxon>
        <taxon>Streptococcaceae</taxon>
        <taxon>Streptococcus</taxon>
    </lineage>
</organism>
<dbReference type="eggNOG" id="COG2852">
    <property type="taxonomic scope" value="Bacteria"/>
</dbReference>
<dbReference type="HOGENOM" id="CLU_097174_0_0_9"/>
<sequence>MVSVTQRIKQVKQPWGGYIRPKTAFHVQQFDDETALNDEENIHPILVGLLVDYLTRFMNGAPLEDAFKVSLQGAKNISEYELAKAFLKHVKGLDDESIRCAHKLVEFDVYYRVQMSSFYESIYRSMQKKNSPVLTDETIENVRTMVLRSLAFIENYGPIIKDGFTFEGAYTDVVTIGDGDYLTADTLWDFKVSKKEPNKDQTLQILIYYIMGKHSNYLEFNNIQNLGIFNPRLNKAYSLSVSDISDEIITEVSEKVIGYK</sequence>
<dbReference type="EMBL" id="AEVB01000020">
    <property type="protein sequence ID" value="EFW89117.1"/>
    <property type="molecule type" value="Genomic_DNA"/>
</dbReference>
<evidence type="ECO:0008006" key="3">
    <source>
        <dbReference type="Google" id="ProtNLM"/>
    </source>
</evidence>
<reference evidence="1 2" key="1">
    <citation type="submission" date="2010-12" db="EMBL/GenBank/DDBJ databases">
        <authorList>
            <person name="Muzny D."/>
            <person name="Qin X."/>
            <person name="Deng J."/>
            <person name="Jiang H."/>
            <person name="Liu Y."/>
            <person name="Qu J."/>
            <person name="Song X.-Z."/>
            <person name="Zhang L."/>
            <person name="Thornton R."/>
            <person name="Coyle M."/>
            <person name="Francisco L."/>
            <person name="Jackson L."/>
            <person name="Javaid M."/>
            <person name="Korchina V."/>
            <person name="Kovar C."/>
            <person name="Mata R."/>
            <person name="Mathew T."/>
            <person name="Ngo R."/>
            <person name="Nguyen L."/>
            <person name="Nguyen N."/>
            <person name="Okwuonu G."/>
            <person name="Ongeri F."/>
            <person name="Pham C."/>
            <person name="Simmons D."/>
            <person name="Wilczek-Boney K."/>
            <person name="Hale W."/>
            <person name="Jakkamsetti A."/>
            <person name="Pham P."/>
            <person name="Ruth R."/>
            <person name="San Lucas F."/>
            <person name="Warren J."/>
            <person name="Zhang J."/>
            <person name="Zhao Z."/>
            <person name="Zhou C."/>
            <person name="Zhu D."/>
            <person name="Lee S."/>
            <person name="Bess C."/>
            <person name="Blankenburg K."/>
            <person name="Forbes L."/>
            <person name="Fu Q."/>
            <person name="Gubbala S."/>
            <person name="Hirani K."/>
            <person name="Jayaseelan J.C."/>
            <person name="Lara F."/>
            <person name="Munidasa M."/>
            <person name="Palculict T."/>
            <person name="Patil S."/>
            <person name="Pu L.-L."/>
            <person name="Saada N."/>
            <person name="Tang L."/>
            <person name="Weissenberger G."/>
            <person name="Zhu Y."/>
            <person name="Hemphill L."/>
            <person name="Shang Y."/>
            <person name="Youmans B."/>
            <person name="Ayvaz T."/>
            <person name="Ross M."/>
            <person name="Santibanez J."/>
            <person name="Aqrawi P."/>
            <person name="Gross S."/>
            <person name="Joshi V."/>
            <person name="Fowler G."/>
            <person name="Nazareth L."/>
            <person name="Reid J."/>
            <person name="Worley K."/>
            <person name="Petrosino J."/>
            <person name="Highlander S."/>
            <person name="Gibbs R."/>
        </authorList>
    </citation>
    <scope>NUCLEOTIDE SEQUENCE [LARGE SCALE GENOMIC DNA]</scope>
    <source>
        <strain evidence="1 2">ATCC 9812</strain>
    </source>
</reference>
<accession>E8JNV7</accession>